<evidence type="ECO:0000256" key="5">
    <source>
        <dbReference type="ARBA" id="ARBA00023125"/>
    </source>
</evidence>
<sequence>MINLRSKGSVAEESAERSCVDCKVTRTPLWRSGPAGPKTLCNACGIRLRKRLASLNPEDKANKGKRKKSRTERTRPTASVSTNGSTTNTAAGKSTSTTAKSASPPPPPPPAAYGNARGSRGTYLLRAVRIVANKQRVVRKLRWCFQRRRRTNFRRTGFYFFDKNVEQAAVAALLALSCGSSLD</sequence>
<evidence type="ECO:0000313" key="13">
    <source>
        <dbReference type="Proteomes" id="UP000238479"/>
    </source>
</evidence>
<dbReference type="GO" id="GO:0006355">
    <property type="term" value="P:regulation of DNA-templated transcription"/>
    <property type="evidence" value="ECO:0007669"/>
    <property type="project" value="InterPro"/>
</dbReference>
<comment type="similarity">
    <text evidence="7">Belongs to the type IV zinc-finger family. Class B subfamily.</text>
</comment>
<evidence type="ECO:0000256" key="7">
    <source>
        <dbReference type="ARBA" id="ARBA00024019"/>
    </source>
</evidence>
<feature type="domain" description="GATA-type" evidence="11">
    <location>
        <begin position="13"/>
        <end position="49"/>
    </location>
</feature>
<comment type="function">
    <text evidence="8">Transcriptional regulator that specifically binds 5'-GATA-3' or 5'-GAT-3' motifs within gene promoters.</text>
</comment>
<comment type="caution">
    <text evidence="12">The sequence shown here is derived from an EMBL/GenBank/DDBJ whole genome shotgun (WGS) entry which is preliminary data.</text>
</comment>
<reference evidence="12 13" key="1">
    <citation type="journal article" date="2018" name="Nat. Genet.">
        <title>The Rosa genome provides new insights in the design of modern roses.</title>
        <authorList>
            <person name="Bendahmane M."/>
        </authorList>
    </citation>
    <scope>NUCLEOTIDE SEQUENCE [LARGE SCALE GENOMIC DNA]</scope>
    <source>
        <strain evidence="13">cv. Old Blush</strain>
    </source>
</reference>
<dbReference type="GO" id="GO:0008270">
    <property type="term" value="F:zinc ion binding"/>
    <property type="evidence" value="ECO:0007669"/>
    <property type="project" value="UniProtKB-KW"/>
</dbReference>
<dbReference type="Pfam" id="PF00320">
    <property type="entry name" value="GATA"/>
    <property type="match status" value="1"/>
</dbReference>
<evidence type="ECO:0000259" key="11">
    <source>
        <dbReference type="PROSITE" id="PS50114"/>
    </source>
</evidence>
<proteinExistence type="inferred from homology"/>
<protein>
    <submittedName>
        <fullName evidence="12">Putative transcription factor C2C2-GATA family</fullName>
    </submittedName>
</protein>
<keyword evidence="5" id="KW-0238">DNA-binding</keyword>
<feature type="compositionally biased region" description="Low complexity" evidence="10">
    <location>
        <begin position="84"/>
        <end position="102"/>
    </location>
</feature>
<evidence type="ECO:0000256" key="4">
    <source>
        <dbReference type="ARBA" id="ARBA00023015"/>
    </source>
</evidence>
<dbReference type="CDD" id="cd00202">
    <property type="entry name" value="ZnF_GATA"/>
    <property type="match status" value="1"/>
</dbReference>
<evidence type="ECO:0000256" key="1">
    <source>
        <dbReference type="ARBA" id="ARBA00022723"/>
    </source>
</evidence>
<gene>
    <name evidence="12" type="ORF">RchiOBHm_Chr3g0456711</name>
</gene>
<organism evidence="12 13">
    <name type="scientific">Rosa chinensis</name>
    <name type="common">China rose</name>
    <dbReference type="NCBI Taxonomy" id="74649"/>
    <lineage>
        <taxon>Eukaryota</taxon>
        <taxon>Viridiplantae</taxon>
        <taxon>Streptophyta</taxon>
        <taxon>Embryophyta</taxon>
        <taxon>Tracheophyta</taxon>
        <taxon>Spermatophyta</taxon>
        <taxon>Magnoliopsida</taxon>
        <taxon>eudicotyledons</taxon>
        <taxon>Gunneridae</taxon>
        <taxon>Pentapetalae</taxon>
        <taxon>rosids</taxon>
        <taxon>fabids</taxon>
        <taxon>Rosales</taxon>
        <taxon>Rosaceae</taxon>
        <taxon>Rosoideae</taxon>
        <taxon>Rosoideae incertae sedis</taxon>
        <taxon>Rosa</taxon>
    </lineage>
</organism>
<evidence type="ECO:0000256" key="8">
    <source>
        <dbReference type="ARBA" id="ARBA00037539"/>
    </source>
</evidence>
<dbReference type="Gramene" id="PRQ42352">
    <property type="protein sequence ID" value="PRQ42352"/>
    <property type="gene ID" value="RchiOBHm_Chr3g0456711"/>
</dbReference>
<dbReference type="PROSITE" id="PS00344">
    <property type="entry name" value="GATA_ZN_FINGER_1"/>
    <property type="match status" value="1"/>
</dbReference>
<dbReference type="PANTHER" id="PTHR47172:SF24">
    <property type="entry name" value="GATA ZINC FINGER DOMAIN-CONTAINING PROTEIN 14-RELATED"/>
    <property type="match status" value="1"/>
</dbReference>
<keyword evidence="6" id="KW-0804">Transcription</keyword>
<feature type="region of interest" description="Disordered" evidence="10">
    <location>
        <begin position="55"/>
        <end position="117"/>
    </location>
</feature>
<dbReference type="InterPro" id="IPR000679">
    <property type="entry name" value="Znf_GATA"/>
</dbReference>
<keyword evidence="2 9" id="KW-0863">Zinc-finger</keyword>
<dbReference type="EMBL" id="PDCK01000041">
    <property type="protein sequence ID" value="PRQ42352.1"/>
    <property type="molecule type" value="Genomic_DNA"/>
</dbReference>
<accession>A0A2P6R7G3</accession>
<keyword evidence="3" id="KW-0862">Zinc</keyword>
<dbReference type="AlphaFoldDB" id="A0A2P6R7G3"/>
<evidence type="ECO:0000256" key="10">
    <source>
        <dbReference type="SAM" id="MobiDB-lite"/>
    </source>
</evidence>
<keyword evidence="4" id="KW-0805">Transcription regulation</keyword>
<evidence type="ECO:0000256" key="3">
    <source>
        <dbReference type="ARBA" id="ARBA00022833"/>
    </source>
</evidence>
<dbReference type="PROSITE" id="PS50114">
    <property type="entry name" value="GATA_ZN_FINGER_2"/>
    <property type="match status" value="1"/>
</dbReference>
<keyword evidence="1" id="KW-0479">Metal-binding</keyword>
<evidence type="ECO:0000256" key="2">
    <source>
        <dbReference type="ARBA" id="ARBA00022771"/>
    </source>
</evidence>
<evidence type="ECO:0000256" key="9">
    <source>
        <dbReference type="PROSITE-ProRule" id="PRU00094"/>
    </source>
</evidence>
<evidence type="ECO:0000313" key="12">
    <source>
        <dbReference type="EMBL" id="PRQ42352.1"/>
    </source>
</evidence>
<name>A0A2P6R7G3_ROSCH</name>
<dbReference type="SUPFAM" id="SSF57716">
    <property type="entry name" value="Glucocorticoid receptor-like (DNA-binding domain)"/>
    <property type="match status" value="1"/>
</dbReference>
<dbReference type="InterPro" id="IPR013088">
    <property type="entry name" value="Znf_NHR/GATA"/>
</dbReference>
<keyword evidence="13" id="KW-1185">Reference proteome</keyword>
<evidence type="ECO:0000256" key="6">
    <source>
        <dbReference type="ARBA" id="ARBA00023163"/>
    </source>
</evidence>
<dbReference type="PANTHER" id="PTHR47172">
    <property type="entry name" value="OS01G0976800 PROTEIN"/>
    <property type="match status" value="1"/>
</dbReference>
<dbReference type="Proteomes" id="UP000238479">
    <property type="component" value="Chromosome 3"/>
</dbReference>
<dbReference type="GO" id="GO:0043565">
    <property type="term" value="F:sequence-specific DNA binding"/>
    <property type="evidence" value="ECO:0007669"/>
    <property type="project" value="InterPro"/>
</dbReference>
<dbReference type="Gene3D" id="3.30.50.10">
    <property type="entry name" value="Erythroid Transcription Factor GATA-1, subunit A"/>
    <property type="match status" value="1"/>
</dbReference>
<dbReference type="SMART" id="SM00401">
    <property type="entry name" value="ZnF_GATA"/>
    <property type="match status" value="1"/>
</dbReference>